<accession>A0A6A6EJ86</accession>
<sequence length="480" mass="56036">MISFPVLPEAESPARFALLRAWLRWCDKSHDCNNHDAKSETALPTRLLYVGNPNPDVLSLYCPKENDKVKYIALSHCWGKLTKERKREFCTTNDNIKTRLNGFSFLILPKTFRDAVRVTRELGIQYLWIDSLCIIQWNQKDWKHEATRMEGVFASAYCTIAATSAVDSEAGFLKRNVSNECILAQAASGRQFYICADTDGSNNHVDIDDFNDHVEKAPLNTRAWVMQERVLSRRTIHFSDKQMYWECGEGVYCENLTRLESYFRKKFFMGDRRTMEFIHFLSEAYSKRHLTEDTDRCVAISGLEARIARARGCQSRYGIFQDFLHRNLLWQRSGHKKTKWIGYEPGIIPSWSWMAYDGGIQFMDIPFGEVDWNDKLRFNKEHKHALVTDIGVFWKCSMEKRDTRYAILDLSKGKRGWIQYDIEASGDLHTEWCVVVGRRNKKYYILVVRPTSVDGEYRRVGVGRIQSDYVVRQRLDVRVV</sequence>
<dbReference type="InterPro" id="IPR010730">
    <property type="entry name" value="HET"/>
</dbReference>
<dbReference type="Proteomes" id="UP000800200">
    <property type="component" value="Unassembled WGS sequence"/>
</dbReference>
<dbReference type="PANTHER" id="PTHR33112">
    <property type="entry name" value="DOMAIN PROTEIN, PUTATIVE-RELATED"/>
    <property type="match status" value="1"/>
</dbReference>
<evidence type="ECO:0000313" key="2">
    <source>
        <dbReference type="EMBL" id="KAF2189976.1"/>
    </source>
</evidence>
<keyword evidence="3" id="KW-1185">Reference proteome</keyword>
<organism evidence="2 3">
    <name type="scientific">Zopfia rhizophila CBS 207.26</name>
    <dbReference type="NCBI Taxonomy" id="1314779"/>
    <lineage>
        <taxon>Eukaryota</taxon>
        <taxon>Fungi</taxon>
        <taxon>Dikarya</taxon>
        <taxon>Ascomycota</taxon>
        <taxon>Pezizomycotina</taxon>
        <taxon>Dothideomycetes</taxon>
        <taxon>Dothideomycetes incertae sedis</taxon>
        <taxon>Zopfiaceae</taxon>
        <taxon>Zopfia</taxon>
    </lineage>
</organism>
<proteinExistence type="predicted"/>
<gene>
    <name evidence="2" type="ORF">K469DRAFT_561251</name>
</gene>
<dbReference type="Pfam" id="PF06985">
    <property type="entry name" value="HET"/>
    <property type="match status" value="1"/>
</dbReference>
<dbReference type="PANTHER" id="PTHR33112:SF10">
    <property type="entry name" value="TOL"/>
    <property type="match status" value="1"/>
</dbReference>
<name>A0A6A6EJ86_9PEZI</name>
<dbReference type="EMBL" id="ML994619">
    <property type="protein sequence ID" value="KAF2189976.1"/>
    <property type="molecule type" value="Genomic_DNA"/>
</dbReference>
<evidence type="ECO:0000259" key="1">
    <source>
        <dbReference type="Pfam" id="PF06985"/>
    </source>
</evidence>
<feature type="domain" description="Heterokaryon incompatibility" evidence="1">
    <location>
        <begin position="71"/>
        <end position="228"/>
    </location>
</feature>
<dbReference type="OrthoDB" id="4161196at2759"/>
<protein>
    <submittedName>
        <fullName evidence="2">HET-domain-containing protein</fullName>
    </submittedName>
</protein>
<reference evidence="2" key="1">
    <citation type="journal article" date="2020" name="Stud. Mycol.">
        <title>101 Dothideomycetes genomes: a test case for predicting lifestyles and emergence of pathogens.</title>
        <authorList>
            <person name="Haridas S."/>
            <person name="Albert R."/>
            <person name="Binder M."/>
            <person name="Bloem J."/>
            <person name="Labutti K."/>
            <person name="Salamov A."/>
            <person name="Andreopoulos B."/>
            <person name="Baker S."/>
            <person name="Barry K."/>
            <person name="Bills G."/>
            <person name="Bluhm B."/>
            <person name="Cannon C."/>
            <person name="Castanera R."/>
            <person name="Culley D."/>
            <person name="Daum C."/>
            <person name="Ezra D."/>
            <person name="Gonzalez J."/>
            <person name="Henrissat B."/>
            <person name="Kuo A."/>
            <person name="Liang C."/>
            <person name="Lipzen A."/>
            <person name="Lutzoni F."/>
            <person name="Magnuson J."/>
            <person name="Mondo S."/>
            <person name="Nolan M."/>
            <person name="Ohm R."/>
            <person name="Pangilinan J."/>
            <person name="Park H.-J."/>
            <person name="Ramirez L."/>
            <person name="Alfaro M."/>
            <person name="Sun H."/>
            <person name="Tritt A."/>
            <person name="Yoshinaga Y."/>
            <person name="Zwiers L.-H."/>
            <person name="Turgeon B."/>
            <person name="Goodwin S."/>
            <person name="Spatafora J."/>
            <person name="Crous P."/>
            <person name="Grigoriev I."/>
        </authorList>
    </citation>
    <scope>NUCLEOTIDE SEQUENCE</scope>
    <source>
        <strain evidence="2">CBS 207.26</strain>
    </source>
</reference>
<evidence type="ECO:0000313" key="3">
    <source>
        <dbReference type="Proteomes" id="UP000800200"/>
    </source>
</evidence>
<dbReference type="AlphaFoldDB" id="A0A6A6EJ86"/>